<evidence type="ECO:0000256" key="1">
    <source>
        <dbReference type="ARBA" id="ARBA00004877"/>
    </source>
</evidence>
<keyword evidence="4" id="KW-0961">Cell wall biogenesis/degradation</keyword>
<evidence type="ECO:0000256" key="5">
    <source>
        <dbReference type="SAM" id="MobiDB-lite"/>
    </source>
</evidence>
<name>A0A835H5S4_9MAGN</name>
<evidence type="ECO:0000256" key="4">
    <source>
        <dbReference type="RuleBase" id="RU362027"/>
    </source>
</evidence>
<dbReference type="InterPro" id="IPR029993">
    <property type="entry name" value="GAUT"/>
</dbReference>
<keyword evidence="4" id="KW-0472">Membrane</keyword>
<sequence>MKAAGGGGGGSKRGWRSLGIGVICLVILSMLVPLVFLLGLHNNFHSYSYSTTVYVNEDPTSTPVHDKLDFRNENQSQDDKSDHLDKLLNRLSPPISKDVIEDVIKKEFKKAGKKDATQVSTEQKRDPPVLPKDAPKSPSDAKKKSNDIVEATEHVKGSSSDETEMSCQLEFGSYCVWCQEHKEEMKDSTVKVMKDQLFVARAYFPSIAKLPGQEKLSRDMKQNIQEFERILSESTTDADLPPHIEKKLQKMEGVIKKAKSFPVECSYVDRKLRQILDLTEDEAHFHRKQSAFLYQLAVQTIPKSLHCLSMRLTVEYFRSHSLDMDLLPTEKYANPELHHYVILSKNVLASSVVINSTVMHSAESQNQVFHVLTDGQNYYAMKFWFFMNSYKEATVHVINVEDLNLDYHGKAFPLRLSLSEEFRVLLRNVNKPPSSQMNAEYISLFGHTHYFLPEIFQTLKKVVVLDDDIVVQRDLSPLWNLQMEGKVNGAVQYCDVRLNQLRSYLGRNDHDRSSCSWLSGLNVVDLVSWRKLNLTDTYLRLLQEQSTKDASLKVGVFPASLLTFQDLVYALDSSWVLSGLGHDYGIDAHSIEKAAVLHYNGNMKPWLELGVRRYKGRWKKYLKRIDRFMAECNVNP</sequence>
<dbReference type="InterPro" id="IPR002495">
    <property type="entry name" value="Glyco_trans_8"/>
</dbReference>
<reference evidence="6 7" key="1">
    <citation type="submission" date="2020-10" db="EMBL/GenBank/DDBJ databases">
        <title>The Coptis chinensis genome and diversification of protoberbering-type alkaloids.</title>
        <authorList>
            <person name="Wang B."/>
            <person name="Shu S."/>
            <person name="Song C."/>
            <person name="Liu Y."/>
        </authorList>
    </citation>
    <scope>NUCLEOTIDE SEQUENCE [LARGE SCALE GENOMIC DNA]</scope>
    <source>
        <strain evidence="6">HL-2020</strain>
        <tissue evidence="6">Leaf</tissue>
    </source>
</reference>
<keyword evidence="4" id="KW-0333">Golgi apparatus</keyword>
<evidence type="ECO:0000256" key="3">
    <source>
        <dbReference type="ARBA" id="ARBA00022676"/>
    </source>
</evidence>
<dbReference type="InterPro" id="IPR029044">
    <property type="entry name" value="Nucleotide-diphossugar_trans"/>
</dbReference>
<gene>
    <name evidence="6" type="ORF">IFM89_013518</name>
</gene>
<accession>A0A835H5S4</accession>
<keyword evidence="7" id="KW-1185">Reference proteome</keyword>
<dbReference type="Proteomes" id="UP000631114">
    <property type="component" value="Unassembled WGS sequence"/>
</dbReference>
<comment type="pathway">
    <text evidence="1 4">Glycan metabolism; pectin biosynthesis.</text>
</comment>
<evidence type="ECO:0000313" key="6">
    <source>
        <dbReference type="EMBL" id="KAF9592292.1"/>
    </source>
</evidence>
<dbReference type="GO" id="GO:0047262">
    <property type="term" value="F:polygalacturonate 4-alpha-galacturonosyltransferase activity"/>
    <property type="evidence" value="ECO:0007669"/>
    <property type="project" value="InterPro"/>
</dbReference>
<keyword evidence="4" id="KW-1133">Transmembrane helix</keyword>
<evidence type="ECO:0000256" key="2">
    <source>
        <dbReference type="ARBA" id="ARBA00006351"/>
    </source>
</evidence>
<dbReference type="SUPFAM" id="SSF53448">
    <property type="entry name" value="Nucleotide-diphospho-sugar transferases"/>
    <property type="match status" value="1"/>
</dbReference>
<dbReference type="GO" id="GO:0000139">
    <property type="term" value="C:Golgi membrane"/>
    <property type="evidence" value="ECO:0007669"/>
    <property type="project" value="UniProtKB-SubCell"/>
</dbReference>
<dbReference type="UniPathway" id="UPA00845"/>
<keyword evidence="4" id="KW-0812">Transmembrane</keyword>
<comment type="caution">
    <text evidence="6">The sequence shown here is derived from an EMBL/GenBank/DDBJ whole genome shotgun (WGS) entry which is preliminary data.</text>
</comment>
<evidence type="ECO:0000313" key="7">
    <source>
        <dbReference type="Proteomes" id="UP000631114"/>
    </source>
</evidence>
<dbReference type="EC" id="2.4.1.-" evidence="4"/>
<dbReference type="Pfam" id="PF25557">
    <property type="entry name" value="GAUT_1"/>
    <property type="match status" value="1"/>
</dbReference>
<feature type="transmembrane region" description="Helical" evidence="4">
    <location>
        <begin position="20"/>
        <end position="40"/>
    </location>
</feature>
<feature type="region of interest" description="Disordered" evidence="5">
    <location>
        <begin position="114"/>
        <end position="163"/>
    </location>
</feature>
<dbReference type="GO" id="GO:0071555">
    <property type="term" value="P:cell wall organization"/>
    <property type="evidence" value="ECO:0007669"/>
    <property type="project" value="UniProtKB-KW"/>
</dbReference>
<keyword evidence="3 4" id="KW-0328">Glycosyltransferase</keyword>
<dbReference type="AlphaFoldDB" id="A0A835H5S4"/>
<dbReference type="GO" id="GO:0045489">
    <property type="term" value="P:pectin biosynthetic process"/>
    <property type="evidence" value="ECO:0007669"/>
    <property type="project" value="UniProtKB-UniPathway"/>
</dbReference>
<comment type="similarity">
    <text evidence="2 4">Belongs to the glycosyltransferase 8 family.</text>
</comment>
<dbReference type="Pfam" id="PF01501">
    <property type="entry name" value="Glyco_transf_8"/>
    <property type="match status" value="1"/>
</dbReference>
<feature type="compositionally biased region" description="Basic and acidic residues" evidence="5">
    <location>
        <begin position="114"/>
        <end position="156"/>
    </location>
</feature>
<proteinExistence type="inferred from homology"/>
<organism evidence="6 7">
    <name type="scientific">Coptis chinensis</name>
    <dbReference type="NCBI Taxonomy" id="261450"/>
    <lineage>
        <taxon>Eukaryota</taxon>
        <taxon>Viridiplantae</taxon>
        <taxon>Streptophyta</taxon>
        <taxon>Embryophyta</taxon>
        <taxon>Tracheophyta</taxon>
        <taxon>Spermatophyta</taxon>
        <taxon>Magnoliopsida</taxon>
        <taxon>Ranunculales</taxon>
        <taxon>Ranunculaceae</taxon>
        <taxon>Coptidoideae</taxon>
        <taxon>Coptis</taxon>
    </lineage>
</organism>
<keyword evidence="3 4" id="KW-0808">Transferase</keyword>
<dbReference type="Gene3D" id="3.90.550.10">
    <property type="entry name" value="Spore Coat Polysaccharide Biosynthesis Protein SpsA, Chain A"/>
    <property type="match status" value="1"/>
</dbReference>
<comment type="subcellular location">
    <subcellularLocation>
        <location evidence="4">Golgi apparatus membrane</location>
        <topology evidence="4">Single-pass type II membrane protein</topology>
    </subcellularLocation>
</comment>
<dbReference type="OrthoDB" id="411524at2759"/>
<dbReference type="PANTHER" id="PTHR32116:SF12">
    <property type="entry name" value="GALACTURONOSYLTRANSFERASE 7-RELATED"/>
    <property type="match status" value="1"/>
</dbReference>
<protein>
    <recommendedName>
        <fullName evidence="4">Hexosyltransferase</fullName>
        <ecNumber evidence="4">2.4.1.-</ecNumber>
    </recommendedName>
</protein>
<dbReference type="EMBL" id="JADFTS010000008">
    <property type="protein sequence ID" value="KAF9592292.1"/>
    <property type="molecule type" value="Genomic_DNA"/>
</dbReference>
<dbReference type="PANTHER" id="PTHR32116">
    <property type="entry name" value="GALACTURONOSYLTRANSFERASE 4-RELATED"/>
    <property type="match status" value="1"/>
</dbReference>